<dbReference type="InterPro" id="IPR032675">
    <property type="entry name" value="LRR_dom_sf"/>
</dbReference>
<accession>C2FW90</accession>
<organism evidence="1 2">
    <name type="scientific">Sphingobacterium spiritivorum ATCC 33300</name>
    <dbReference type="NCBI Taxonomy" id="525372"/>
    <lineage>
        <taxon>Bacteria</taxon>
        <taxon>Pseudomonadati</taxon>
        <taxon>Bacteroidota</taxon>
        <taxon>Sphingobacteriia</taxon>
        <taxon>Sphingobacteriales</taxon>
        <taxon>Sphingobacteriaceae</taxon>
        <taxon>Sphingobacterium</taxon>
    </lineage>
</organism>
<evidence type="ECO:0000313" key="2">
    <source>
        <dbReference type="Proteomes" id="UP000006241"/>
    </source>
</evidence>
<dbReference type="HOGENOM" id="CLU_1249959_0_0_10"/>
<reference evidence="1 2" key="1">
    <citation type="submission" date="2009-01" db="EMBL/GenBank/DDBJ databases">
        <authorList>
            <person name="Qin X."/>
            <person name="Bachman B."/>
            <person name="Battles P."/>
            <person name="Bell A."/>
            <person name="Bess C."/>
            <person name="Bickham C."/>
            <person name="Chaboub L."/>
            <person name="Chen D."/>
            <person name="Coyle M."/>
            <person name="Deiros D.R."/>
            <person name="Dinh H."/>
            <person name="Forbes L."/>
            <person name="Fowler G."/>
            <person name="Francisco L."/>
            <person name="Fu Q."/>
            <person name="Gubbala S."/>
            <person name="Hale W."/>
            <person name="Han Y."/>
            <person name="Hemphill L."/>
            <person name="Highlander S.K."/>
            <person name="Hirani K."/>
            <person name="Hogues M."/>
            <person name="Jackson L."/>
            <person name="Jakkamsetti A."/>
            <person name="Javaid M."/>
            <person name="Jiang H."/>
            <person name="Korchina V."/>
            <person name="Kovar C."/>
            <person name="Lara F."/>
            <person name="Lee S."/>
            <person name="Mata R."/>
            <person name="Mathew T."/>
            <person name="Moen C."/>
            <person name="Morales K."/>
            <person name="Munidasa M."/>
            <person name="Nazareth L."/>
            <person name="Ngo R."/>
            <person name="Nguyen L."/>
            <person name="Okwuonu G."/>
            <person name="Ongeri F."/>
            <person name="Patil S."/>
            <person name="Petrosino J."/>
            <person name="Pham C."/>
            <person name="Pham P."/>
            <person name="Pu L.-L."/>
            <person name="Puazo M."/>
            <person name="Raj R."/>
            <person name="Reid J."/>
            <person name="Rouhana J."/>
            <person name="Saada N."/>
            <person name="Shang Y."/>
            <person name="Simmons D."/>
            <person name="Thornton R."/>
            <person name="Warren J."/>
            <person name="Weissenberger G."/>
            <person name="Zhang J."/>
            <person name="Zhang L."/>
            <person name="Zhou C."/>
            <person name="Zhu D."/>
            <person name="Muzny D."/>
            <person name="Worley K."/>
            <person name="Gibbs R."/>
        </authorList>
    </citation>
    <scope>NUCLEOTIDE SEQUENCE [LARGE SCALE GENOMIC DNA]</scope>
    <source>
        <strain evidence="1 2">ATCC 33300</strain>
    </source>
</reference>
<comment type="caution">
    <text evidence="1">The sequence shown here is derived from an EMBL/GenBank/DDBJ whole genome shotgun (WGS) entry which is preliminary data.</text>
</comment>
<name>C2FW90_SPHSI</name>
<proteinExistence type="predicted"/>
<gene>
    <name evidence="1" type="ORF">HMPREF0765_1596</name>
</gene>
<protein>
    <recommendedName>
        <fullName evidence="3">Leucine Rich Repeat protein</fullName>
    </recommendedName>
</protein>
<evidence type="ECO:0000313" key="1">
    <source>
        <dbReference type="EMBL" id="EEI92870.1"/>
    </source>
</evidence>
<dbReference type="RefSeq" id="WP_003007709.1">
    <property type="nucleotide sequence ID" value="NZ_GG668631.1"/>
</dbReference>
<dbReference type="AlphaFoldDB" id="C2FW90"/>
<sequence length="224" mass="25769">MEKYKIDYSETSAFKGIRIIYEYLEEGLDYARENGIPEVCVWTDGDWSKQTINFDFLKDRNFIETFHWLVPMSKKSDINGLKYLHRLKNLRWSAAGEFNLDLSVFPVLEKLNIGYGPKIQGWDKLTSLKELLIGGVKHADLSFLKHAINLEYLRIIGGSFESIEGLEHCHKLTTLFLQKCNALAKLQPTICHLDKLQQLNLEGCKKVNTEEQLAGLAIKYISII</sequence>
<dbReference type="EMBL" id="ACHB01000036">
    <property type="protein sequence ID" value="EEI92870.1"/>
    <property type="molecule type" value="Genomic_DNA"/>
</dbReference>
<evidence type="ECO:0008006" key="3">
    <source>
        <dbReference type="Google" id="ProtNLM"/>
    </source>
</evidence>
<dbReference type="Proteomes" id="UP000006241">
    <property type="component" value="Unassembled WGS sequence"/>
</dbReference>
<dbReference type="Gene3D" id="3.80.10.10">
    <property type="entry name" value="Ribonuclease Inhibitor"/>
    <property type="match status" value="1"/>
</dbReference>
<dbReference type="SUPFAM" id="SSF52058">
    <property type="entry name" value="L domain-like"/>
    <property type="match status" value="1"/>
</dbReference>